<dbReference type="Pfam" id="PF13302">
    <property type="entry name" value="Acetyltransf_3"/>
    <property type="match status" value="1"/>
</dbReference>
<sequence>MKTGVFAAINRLSPKKTGMKPENGAVMHLIFEKFREDDFADYLRLVGDAQVMAMITERALPETEAREEFAQLLANNALHPDFGQFKVLDARGAFMGLGKLALTQADSREAELGYMLLPEYWGKGMGSRIAAQLLGVAQAHGGQIERLFAIIDPANIPSRKILIRLGFAHHEFKDFDGLPGEILVRTL</sequence>
<keyword evidence="2" id="KW-0012">Acyltransferase</keyword>
<dbReference type="PANTHER" id="PTHR43792:SF1">
    <property type="entry name" value="N-ACETYLTRANSFERASE DOMAIN-CONTAINING PROTEIN"/>
    <property type="match status" value="1"/>
</dbReference>
<dbReference type="EC" id="2.3.1.-" evidence="2"/>
<protein>
    <submittedName>
        <fullName evidence="2">GNAT family acetyltransferase</fullName>
        <ecNumber evidence="2">2.3.1.-</ecNumber>
    </submittedName>
</protein>
<comment type="caution">
    <text evidence="2">The sequence shown here is derived from an EMBL/GenBank/DDBJ whole genome shotgun (WGS) entry which is preliminary data.</text>
</comment>
<dbReference type="InterPro" id="IPR000182">
    <property type="entry name" value="GNAT_dom"/>
</dbReference>
<evidence type="ECO:0000313" key="2">
    <source>
        <dbReference type="EMBL" id="EGY51431.1"/>
    </source>
</evidence>
<name>G4CL49_9NEIS</name>
<dbReference type="PANTHER" id="PTHR43792">
    <property type="entry name" value="GNAT FAMILY, PUTATIVE (AFU_ORTHOLOGUE AFUA_3G00765)-RELATED-RELATED"/>
    <property type="match status" value="1"/>
</dbReference>
<keyword evidence="2" id="KW-0808">Transferase</keyword>
<dbReference type="STRING" id="1032488.HMPREF9371_2340"/>
<feature type="domain" description="N-acetyltransferase" evidence="1">
    <location>
        <begin position="29"/>
        <end position="187"/>
    </location>
</feature>
<gene>
    <name evidence="2" type="ORF">HMPREF9371_2340</name>
</gene>
<dbReference type="PATRIC" id="fig|1032488.3.peg.2209"/>
<dbReference type="EMBL" id="AGAY01000079">
    <property type="protein sequence ID" value="EGY51431.1"/>
    <property type="molecule type" value="Genomic_DNA"/>
</dbReference>
<dbReference type="Proteomes" id="UP000003019">
    <property type="component" value="Unassembled WGS sequence"/>
</dbReference>
<dbReference type="Gene3D" id="3.40.630.30">
    <property type="match status" value="1"/>
</dbReference>
<keyword evidence="3" id="KW-1185">Reference proteome</keyword>
<organism evidence="2 3">
    <name type="scientific">Neisseria shayeganii 871</name>
    <dbReference type="NCBI Taxonomy" id="1032488"/>
    <lineage>
        <taxon>Bacteria</taxon>
        <taxon>Pseudomonadati</taxon>
        <taxon>Pseudomonadota</taxon>
        <taxon>Betaproteobacteria</taxon>
        <taxon>Neisseriales</taxon>
        <taxon>Neisseriaceae</taxon>
        <taxon>Neisseria</taxon>
    </lineage>
</organism>
<dbReference type="InterPro" id="IPR016181">
    <property type="entry name" value="Acyl_CoA_acyltransferase"/>
</dbReference>
<reference evidence="2 3" key="1">
    <citation type="submission" date="2011-05" db="EMBL/GenBank/DDBJ databases">
        <authorList>
            <person name="Muzny D."/>
            <person name="Qin X."/>
            <person name="Deng J."/>
            <person name="Jiang H."/>
            <person name="Liu Y."/>
            <person name="Qu J."/>
            <person name="Song X.-Z."/>
            <person name="Zhang L."/>
            <person name="Thornton R."/>
            <person name="Coyle M."/>
            <person name="Francisco L."/>
            <person name="Jackson L."/>
            <person name="Javaid M."/>
            <person name="Korchina V."/>
            <person name="Kovar C."/>
            <person name="Mata R."/>
            <person name="Mathew T."/>
            <person name="Ngo R."/>
            <person name="Nguyen L."/>
            <person name="Nguyen N."/>
            <person name="Okwuonu G."/>
            <person name="Ongeri F."/>
            <person name="Pham C."/>
            <person name="Simmons D."/>
            <person name="Wilczek-Boney K."/>
            <person name="Hale W."/>
            <person name="Jakkamsetti A."/>
            <person name="Pham P."/>
            <person name="Ruth R."/>
            <person name="San Lucas F."/>
            <person name="Warren J."/>
            <person name="Zhang J."/>
            <person name="Zhao Z."/>
            <person name="Zhou C."/>
            <person name="Zhu D."/>
            <person name="Lee S."/>
            <person name="Bess C."/>
            <person name="Blankenburg K."/>
            <person name="Forbes L."/>
            <person name="Fu Q."/>
            <person name="Gubbala S."/>
            <person name="Hirani K."/>
            <person name="Jayaseelan J.C."/>
            <person name="Lara F."/>
            <person name="Munidasa M."/>
            <person name="Palculict T."/>
            <person name="Patil S."/>
            <person name="Pu L.-L."/>
            <person name="Saada N."/>
            <person name="Tang L."/>
            <person name="Weissenberger G."/>
            <person name="Zhu Y."/>
            <person name="Hemphill L."/>
            <person name="Shang Y."/>
            <person name="Youmans B."/>
            <person name="Ayvaz T."/>
            <person name="Ross M."/>
            <person name="Santibanez J."/>
            <person name="Aqrawi P."/>
            <person name="Gross S."/>
            <person name="Joshi V."/>
            <person name="Fowler G."/>
            <person name="Nazareth L."/>
            <person name="Reid J."/>
            <person name="Worley K."/>
            <person name="Petrosino J."/>
            <person name="Highlander S."/>
            <person name="Gibbs R."/>
        </authorList>
    </citation>
    <scope>NUCLEOTIDE SEQUENCE [LARGE SCALE GENOMIC DNA]</scope>
    <source>
        <strain evidence="2 3">871</strain>
    </source>
</reference>
<dbReference type="GO" id="GO:0016747">
    <property type="term" value="F:acyltransferase activity, transferring groups other than amino-acyl groups"/>
    <property type="evidence" value="ECO:0007669"/>
    <property type="project" value="InterPro"/>
</dbReference>
<accession>G4CL49</accession>
<evidence type="ECO:0000313" key="3">
    <source>
        <dbReference type="Proteomes" id="UP000003019"/>
    </source>
</evidence>
<dbReference type="InterPro" id="IPR051531">
    <property type="entry name" value="N-acetyltransferase"/>
</dbReference>
<dbReference type="AlphaFoldDB" id="G4CL49"/>
<dbReference type="HOGENOM" id="CLU_013985_3_1_4"/>
<proteinExistence type="predicted"/>
<dbReference type="SUPFAM" id="SSF55729">
    <property type="entry name" value="Acyl-CoA N-acyltransferases (Nat)"/>
    <property type="match status" value="1"/>
</dbReference>
<evidence type="ECO:0000259" key="1">
    <source>
        <dbReference type="PROSITE" id="PS51186"/>
    </source>
</evidence>
<dbReference type="PROSITE" id="PS51186">
    <property type="entry name" value="GNAT"/>
    <property type="match status" value="1"/>
</dbReference>